<evidence type="ECO:0000313" key="1">
    <source>
        <dbReference type="EMBL" id="MBE4910510.1"/>
    </source>
</evidence>
<sequence length="101" mass="11784">MRYKHCIVAMFVSQGQLLLDNLDLLWQITIPILFFFYYRDFFVGKRWTVYEVLNSDITSLNLTTLARNSPIALDIAMIAFHDQPLIALTFLYAAQYNDAVQ</sequence>
<gene>
    <name evidence="1" type="ORF">IMZ08_20955</name>
</gene>
<comment type="caution">
    <text evidence="1">The sequence shown here is derived from an EMBL/GenBank/DDBJ whole genome shotgun (WGS) entry which is preliminary data.</text>
</comment>
<accession>A0ABR9QPS1</accession>
<keyword evidence="2" id="KW-1185">Reference proteome</keyword>
<name>A0ABR9QPS1_9BACI</name>
<proteinExistence type="predicted"/>
<protein>
    <submittedName>
        <fullName evidence="1">Uncharacterized protein</fullName>
    </submittedName>
</protein>
<evidence type="ECO:0000313" key="2">
    <source>
        <dbReference type="Proteomes" id="UP001516662"/>
    </source>
</evidence>
<organism evidence="1 2">
    <name type="scientific">Litchfieldia luteola</name>
    <dbReference type="NCBI Taxonomy" id="682179"/>
    <lineage>
        <taxon>Bacteria</taxon>
        <taxon>Bacillati</taxon>
        <taxon>Bacillota</taxon>
        <taxon>Bacilli</taxon>
        <taxon>Bacillales</taxon>
        <taxon>Bacillaceae</taxon>
        <taxon>Litchfieldia</taxon>
    </lineage>
</organism>
<reference evidence="1 2" key="1">
    <citation type="submission" date="2020-10" db="EMBL/GenBank/DDBJ databases">
        <title>Bacillus sp. HD4P25, an endophyte from a halophyte.</title>
        <authorList>
            <person name="Sun J.-Q."/>
        </authorList>
    </citation>
    <scope>NUCLEOTIDE SEQUENCE [LARGE SCALE GENOMIC DNA]</scope>
    <source>
        <strain evidence="1 2">YIM 93174</strain>
    </source>
</reference>
<dbReference type="Proteomes" id="UP001516662">
    <property type="component" value="Unassembled WGS sequence"/>
</dbReference>
<dbReference type="EMBL" id="JADCLJ010000025">
    <property type="protein sequence ID" value="MBE4910510.1"/>
    <property type="molecule type" value="Genomic_DNA"/>
</dbReference>